<accession>A0ABT8QZL9</accession>
<dbReference type="Pfam" id="PF12867">
    <property type="entry name" value="DinB_2"/>
    <property type="match status" value="1"/>
</dbReference>
<dbReference type="SUPFAM" id="SSF109854">
    <property type="entry name" value="DinB/YfiT-like putative metalloenzymes"/>
    <property type="match status" value="1"/>
</dbReference>
<organism evidence="2 3">
    <name type="scientific">Rhodocytophaga aerolata</name>
    <dbReference type="NCBI Taxonomy" id="455078"/>
    <lineage>
        <taxon>Bacteria</taxon>
        <taxon>Pseudomonadati</taxon>
        <taxon>Bacteroidota</taxon>
        <taxon>Cytophagia</taxon>
        <taxon>Cytophagales</taxon>
        <taxon>Rhodocytophagaceae</taxon>
        <taxon>Rhodocytophaga</taxon>
    </lineage>
</organism>
<dbReference type="InterPro" id="IPR034660">
    <property type="entry name" value="DinB/YfiT-like"/>
</dbReference>
<evidence type="ECO:0000313" key="3">
    <source>
        <dbReference type="Proteomes" id="UP001168528"/>
    </source>
</evidence>
<sequence>MQQADELLGMIDKSVKAFEQIPPEDWVATPTPEKWSKQEILGHLIDSAINNIRRLVVGQYEPNQKMIYFQDQWVAAQNYQQAPSRELLDLWRLLNLQMVRVMNNVPPEKLQNTVDTGKGTVAFHTLEFIMTDYVAHLKHHVAQIAGK</sequence>
<reference evidence="2" key="1">
    <citation type="submission" date="2023-07" db="EMBL/GenBank/DDBJ databases">
        <title>The genome sequence of Rhodocytophaga aerolata KACC 12507.</title>
        <authorList>
            <person name="Zhang X."/>
        </authorList>
    </citation>
    <scope>NUCLEOTIDE SEQUENCE</scope>
    <source>
        <strain evidence="2">KACC 12507</strain>
    </source>
</reference>
<feature type="domain" description="DinB-like" evidence="1">
    <location>
        <begin position="11"/>
        <end position="144"/>
    </location>
</feature>
<dbReference type="Proteomes" id="UP001168528">
    <property type="component" value="Unassembled WGS sequence"/>
</dbReference>
<protein>
    <submittedName>
        <fullName evidence="2">DinB family protein</fullName>
    </submittedName>
</protein>
<dbReference type="Gene3D" id="1.20.120.450">
    <property type="entry name" value="dinb family like domain"/>
    <property type="match status" value="1"/>
</dbReference>
<name>A0ABT8QZL9_9BACT</name>
<dbReference type="InterPro" id="IPR024775">
    <property type="entry name" value="DinB-like"/>
</dbReference>
<gene>
    <name evidence="2" type="ORF">Q0590_03470</name>
</gene>
<evidence type="ECO:0000313" key="2">
    <source>
        <dbReference type="EMBL" id="MDO1445292.1"/>
    </source>
</evidence>
<dbReference type="EMBL" id="JAUKPO010000001">
    <property type="protein sequence ID" value="MDO1445292.1"/>
    <property type="molecule type" value="Genomic_DNA"/>
</dbReference>
<proteinExistence type="predicted"/>
<dbReference type="RefSeq" id="WP_302036081.1">
    <property type="nucleotide sequence ID" value="NZ_JAUKPO010000001.1"/>
</dbReference>
<keyword evidence="3" id="KW-1185">Reference proteome</keyword>
<comment type="caution">
    <text evidence="2">The sequence shown here is derived from an EMBL/GenBank/DDBJ whole genome shotgun (WGS) entry which is preliminary data.</text>
</comment>
<evidence type="ECO:0000259" key="1">
    <source>
        <dbReference type="Pfam" id="PF12867"/>
    </source>
</evidence>